<feature type="non-terminal residue" evidence="1">
    <location>
        <position position="1"/>
    </location>
</feature>
<comment type="caution">
    <text evidence="1">The sequence shown here is derived from an EMBL/GenBank/DDBJ whole genome shotgun (WGS) entry which is preliminary data.</text>
</comment>
<protein>
    <submittedName>
        <fullName evidence="1">Uncharacterized protein</fullName>
    </submittedName>
</protein>
<dbReference type="Proteomes" id="UP000682733">
    <property type="component" value="Unassembled WGS sequence"/>
</dbReference>
<organism evidence="1 3">
    <name type="scientific">Didymodactylos carnosus</name>
    <dbReference type="NCBI Taxonomy" id="1234261"/>
    <lineage>
        <taxon>Eukaryota</taxon>
        <taxon>Metazoa</taxon>
        <taxon>Spiralia</taxon>
        <taxon>Gnathifera</taxon>
        <taxon>Rotifera</taxon>
        <taxon>Eurotatoria</taxon>
        <taxon>Bdelloidea</taxon>
        <taxon>Philodinida</taxon>
        <taxon>Philodinidae</taxon>
        <taxon>Didymodactylos</taxon>
    </lineage>
</organism>
<name>A0A8S2G8Z3_9BILA</name>
<dbReference type="EMBL" id="CAJNOK010066351">
    <property type="protein sequence ID" value="CAF1651584.1"/>
    <property type="molecule type" value="Genomic_DNA"/>
</dbReference>
<sequence length="35" mass="4068">LFADIASTPASGHSKHWDYERNGPDTWLHKFDHCK</sequence>
<accession>A0A8S2G8Z3</accession>
<dbReference type="AlphaFoldDB" id="A0A8S2G8Z3"/>
<dbReference type="EMBL" id="CAJOBA010094898">
    <property type="protein sequence ID" value="CAF4499384.1"/>
    <property type="molecule type" value="Genomic_DNA"/>
</dbReference>
<reference evidence="1" key="1">
    <citation type="submission" date="2021-02" db="EMBL/GenBank/DDBJ databases">
        <authorList>
            <person name="Nowell W R."/>
        </authorList>
    </citation>
    <scope>NUCLEOTIDE SEQUENCE</scope>
</reference>
<dbReference type="Proteomes" id="UP000677228">
    <property type="component" value="Unassembled WGS sequence"/>
</dbReference>
<evidence type="ECO:0000313" key="3">
    <source>
        <dbReference type="Proteomes" id="UP000677228"/>
    </source>
</evidence>
<proteinExistence type="predicted"/>
<gene>
    <name evidence="1" type="ORF">OVA965_LOCUS44852</name>
    <name evidence="2" type="ORF">TMI583_LOCUS47888</name>
</gene>
<feature type="non-terminal residue" evidence="1">
    <location>
        <position position="35"/>
    </location>
</feature>
<evidence type="ECO:0000313" key="2">
    <source>
        <dbReference type="EMBL" id="CAF4499384.1"/>
    </source>
</evidence>
<evidence type="ECO:0000313" key="1">
    <source>
        <dbReference type="EMBL" id="CAF1651584.1"/>
    </source>
</evidence>